<feature type="transmembrane region" description="Helical" evidence="2">
    <location>
        <begin position="596"/>
        <end position="616"/>
    </location>
</feature>
<feature type="transmembrane region" description="Helical" evidence="2">
    <location>
        <begin position="12"/>
        <end position="31"/>
    </location>
</feature>
<reference evidence="3 4" key="1">
    <citation type="submission" date="2017-02" db="EMBL/GenBank/DDBJ databases">
        <authorList>
            <person name="Peterson S.W."/>
        </authorList>
    </citation>
    <scope>NUCLEOTIDE SEQUENCE [LARGE SCALE GENOMIC DNA]</scope>
    <source>
        <strain evidence="3 4">DSM 15102</strain>
    </source>
</reference>
<feature type="transmembrane region" description="Helical" evidence="2">
    <location>
        <begin position="1143"/>
        <end position="1164"/>
    </location>
</feature>
<feature type="transmembrane region" description="Helical" evidence="2">
    <location>
        <begin position="1117"/>
        <end position="1137"/>
    </location>
</feature>
<accession>A0A1T4MRA1</accession>
<dbReference type="PANTHER" id="PTHR32063">
    <property type="match status" value="1"/>
</dbReference>
<dbReference type="Proteomes" id="UP000196365">
    <property type="component" value="Unassembled WGS sequence"/>
</dbReference>
<feature type="coiled-coil region" evidence="1">
    <location>
        <begin position="200"/>
        <end position="297"/>
    </location>
</feature>
<feature type="transmembrane region" description="Helical" evidence="2">
    <location>
        <begin position="667"/>
        <end position="691"/>
    </location>
</feature>
<dbReference type="SUPFAM" id="SSF82693">
    <property type="entry name" value="Multidrug efflux transporter AcrB pore domain, PN1, PN2, PC1 and PC2 subdomains"/>
    <property type="match status" value="2"/>
</dbReference>
<name>A0A1T4MRA1_9FIRM</name>
<evidence type="ECO:0000313" key="3">
    <source>
        <dbReference type="EMBL" id="SJZ69483.1"/>
    </source>
</evidence>
<keyword evidence="1" id="KW-0175">Coiled coil</keyword>
<dbReference type="GO" id="GO:0005886">
    <property type="term" value="C:plasma membrane"/>
    <property type="evidence" value="ECO:0007669"/>
    <property type="project" value="TreeGrafter"/>
</dbReference>
<keyword evidence="4" id="KW-1185">Reference proteome</keyword>
<feature type="transmembrane region" description="Helical" evidence="2">
    <location>
        <begin position="703"/>
        <end position="726"/>
    </location>
</feature>
<dbReference type="Pfam" id="PF00873">
    <property type="entry name" value="ACR_tran"/>
    <property type="match status" value="2"/>
</dbReference>
<dbReference type="OrthoDB" id="9757876at2"/>
<proteinExistence type="predicted"/>
<feature type="coiled-coil region" evidence="1">
    <location>
        <begin position="360"/>
        <end position="426"/>
    </location>
</feature>
<evidence type="ECO:0000256" key="2">
    <source>
        <dbReference type="SAM" id="Phobius"/>
    </source>
</evidence>
<dbReference type="RefSeq" id="WP_087678845.1">
    <property type="nucleotide sequence ID" value="NZ_FUWV01000008.1"/>
</dbReference>
<dbReference type="AlphaFoldDB" id="A0A1T4MRA1"/>
<keyword evidence="2" id="KW-1133">Transmembrane helix</keyword>
<feature type="transmembrane region" description="Helical" evidence="2">
    <location>
        <begin position="565"/>
        <end position="589"/>
    </location>
</feature>
<dbReference type="Gene3D" id="3.30.70.1440">
    <property type="entry name" value="Multidrug efflux transporter AcrB pore domain"/>
    <property type="match status" value="1"/>
</dbReference>
<protein>
    <submittedName>
        <fullName evidence="3">Multidrug efflux pump subunit AcrB</fullName>
    </submittedName>
</protein>
<dbReference type="EMBL" id="FUWV01000008">
    <property type="protein sequence ID" value="SJZ69483.1"/>
    <property type="molecule type" value="Genomic_DNA"/>
</dbReference>
<feature type="transmembrane region" description="Helical" evidence="2">
    <location>
        <begin position="756"/>
        <end position="774"/>
    </location>
</feature>
<dbReference type="PRINTS" id="PR00702">
    <property type="entry name" value="ACRIFLAVINRP"/>
</dbReference>
<organism evidence="3 4">
    <name type="scientific">Garciella nitratireducens DSM 15102</name>
    <dbReference type="NCBI Taxonomy" id="1121911"/>
    <lineage>
        <taxon>Bacteria</taxon>
        <taxon>Bacillati</taxon>
        <taxon>Bacillota</taxon>
        <taxon>Clostridia</taxon>
        <taxon>Eubacteriales</taxon>
        <taxon>Eubacteriaceae</taxon>
        <taxon>Garciella</taxon>
    </lineage>
</organism>
<dbReference type="SUPFAM" id="SSF82866">
    <property type="entry name" value="Multidrug efflux transporter AcrB transmembrane domain"/>
    <property type="match status" value="2"/>
</dbReference>
<feature type="transmembrane region" description="Helical" evidence="2">
    <location>
        <begin position="622"/>
        <end position="647"/>
    </location>
</feature>
<keyword evidence="2" id="KW-0812">Transmembrane</keyword>
<dbReference type="Gene3D" id="3.30.70.1430">
    <property type="entry name" value="Multidrug efflux transporter AcrB pore domain"/>
    <property type="match status" value="2"/>
</dbReference>
<gene>
    <name evidence="3" type="ORF">SAMN02745973_01414</name>
</gene>
<feature type="transmembrane region" description="Helical" evidence="2">
    <location>
        <begin position="1220"/>
        <end position="1243"/>
    </location>
</feature>
<dbReference type="GO" id="GO:0042910">
    <property type="term" value="F:xenobiotic transmembrane transporter activity"/>
    <property type="evidence" value="ECO:0007669"/>
    <property type="project" value="TreeGrafter"/>
</dbReference>
<evidence type="ECO:0000256" key="1">
    <source>
        <dbReference type="SAM" id="Coils"/>
    </source>
</evidence>
<keyword evidence="2" id="KW-0472">Membrane</keyword>
<dbReference type="PANTHER" id="PTHR32063:SF0">
    <property type="entry name" value="SWARMING MOTILITY PROTEIN SWRC"/>
    <property type="match status" value="1"/>
</dbReference>
<feature type="transmembrane region" description="Helical" evidence="2">
    <location>
        <begin position="1192"/>
        <end position="1214"/>
    </location>
</feature>
<feature type="transmembrane region" description="Helical" evidence="2">
    <location>
        <begin position="1091"/>
        <end position="1110"/>
    </location>
</feature>
<dbReference type="InterPro" id="IPR001036">
    <property type="entry name" value="Acrflvin-R"/>
</dbReference>
<dbReference type="InterPro" id="IPR027463">
    <property type="entry name" value="AcrB_DN_DC_subdom"/>
</dbReference>
<dbReference type="SUPFAM" id="SSF82714">
    <property type="entry name" value="Multidrug efflux transporter AcrB TolC docking domain, DN and DC subdomains"/>
    <property type="match status" value="2"/>
</dbReference>
<sequence>MLPRLSVKKPYTVFVAVILVLILGVISFTSLQTDLLPSLDLPYIVIMTPYPGASPEEVEMAVTKPIEQVLATTSNIKNINSISSPNTSMVILEFNNDANMDSAMIEIDGNLDLLKPKWNESIGTPTVMKLNPDMLPIMVTAIDVKGMNTSQISNLVRNKVIPQLESVEGVASVSGNGLLEEEIQVQLDSKKIEDLNKKILNKVDSDLAQAENQLTNAKSEMNSKLDQLKAEEKKQREKLEEGEKALQSARAQLESGKSQLNMAQASIQVFDIAEKELEQLKLNYENSKEKLDEKATKEIMDHVTSSIYQQLGENISSEQQQSIQMVEQILSNVYQQSNQTIITAIDQGIKNLNSQKSKMIAEVNTQKQSLASAEKQLQEKEKQLQSGKDALDEKMQEAKKQLEKGQSELDEQMKQLEASKEEAFQKADLEGVLTEEMISNILSAQNFSMPAGYVKEKGMDYVVKVGDKIKNPKEIEELLLFDTKVDGVGKIYLKDVANVQKTNNAEEIYAKINGQDGVVLTFQKQSNYSTAEVSKNLKNKFEELSKEIEGLTATHLMDQGIYIDLVIHSVLSNLISGAILAILILLLFLRDYKPTFIIALSIPISLIFAIALMYFTGVSMNIISLGGLALGVGMLVDNSIVVIENVYRLKSQGLPIKEASIEGAKQVSGALAASTLTTIAVFLPIVFIEGISRQLLMDMGLTIAYSLIASLIVALTLVPVLTSGIFRNVKDKQHGFFDKLIKIYETTLTKALNHKLIVIMVVIGLLIFSGISAFNMGTSFIPEMAGNEMSITMKIEEGSSFDDKKKMANQVIDRIMDIQGIETIGAFSSNGMSIGAFGGGTSSGEEISMYLLLDEDRKVSNTEIAKEITNKTKDLKADIKVSTTNMDLGAIAGSGIEVNIQGNDIDTLRKISEDVAKMIKDTKGTTEVTTNFDDNTLEIRVTVDKEKAMEKGLTVAQVYSNINGQLSEGKSATTINMENRDYPVIVVNDKKETITRDTLKDLEIKAEKDGEETVVRLGDIAKINQVKSLSSIHRDAQKRYVSVSTDVDSGHNIGLVSKELNKKLENYEVPEGYTIKIAGETETINTTIQDLLKMILLAVVFVYLIMVAQFQSLLSPFIVMFTIPLAATGGILALLITGKEISMISLLGFLVLSGIVVNNGIVFVDYTNQLRESGLEKKAALIETGKIRLRPILMTAITTILGLSTLAFGIGMGAEMLQPLAIVAVGGLIYATILTLLVIPIMYDIFVRDKKDNPNKEI</sequence>
<dbReference type="Gene3D" id="3.30.2090.10">
    <property type="entry name" value="Multidrug efflux transporter AcrB TolC docking domain, DN and DC subdomains"/>
    <property type="match status" value="3"/>
</dbReference>
<dbReference type="Gene3D" id="3.30.70.1320">
    <property type="entry name" value="Multidrug efflux transporter AcrB pore domain like"/>
    <property type="match status" value="2"/>
</dbReference>
<dbReference type="Gene3D" id="1.20.1640.10">
    <property type="entry name" value="Multidrug efflux transporter AcrB transmembrane domain"/>
    <property type="match status" value="3"/>
</dbReference>
<evidence type="ECO:0000313" key="4">
    <source>
        <dbReference type="Proteomes" id="UP000196365"/>
    </source>
</evidence>